<proteinExistence type="inferred from homology"/>
<dbReference type="GO" id="GO:0102965">
    <property type="term" value="F:alcohol-forming long-chain fatty acyl-CoA reductase activity"/>
    <property type="evidence" value="ECO:0007669"/>
    <property type="project" value="UniProtKB-EC"/>
</dbReference>
<keyword evidence="5" id="KW-1185">Reference proteome</keyword>
<comment type="caution">
    <text evidence="4">The sequence shown here is derived from an EMBL/GenBank/DDBJ whole genome shotgun (WGS) entry which is preliminary data.</text>
</comment>
<keyword evidence="1" id="KW-0521">NADP</keyword>
<dbReference type="SUPFAM" id="SSF51735">
    <property type="entry name" value="NAD(P)-binding Rossmann-fold domains"/>
    <property type="match status" value="1"/>
</dbReference>
<evidence type="ECO:0000256" key="2">
    <source>
        <dbReference type="SAM" id="MobiDB-lite"/>
    </source>
</evidence>
<evidence type="ECO:0000313" key="5">
    <source>
        <dbReference type="Proteomes" id="UP001054837"/>
    </source>
</evidence>
<keyword evidence="1" id="KW-0560">Oxidoreductase</keyword>
<dbReference type="PANTHER" id="PTHR11011:SF45">
    <property type="entry name" value="FATTY ACYL-COA REDUCTASE CG8306-RELATED"/>
    <property type="match status" value="1"/>
</dbReference>
<dbReference type="GO" id="GO:0007034">
    <property type="term" value="P:vacuolar transport"/>
    <property type="evidence" value="ECO:0007669"/>
    <property type="project" value="InterPro"/>
</dbReference>
<dbReference type="Pfam" id="PF07993">
    <property type="entry name" value="NAD_binding_4"/>
    <property type="match status" value="1"/>
</dbReference>
<comment type="catalytic activity">
    <reaction evidence="1">
        <text>a long-chain fatty acyl-CoA + 2 NADPH + 2 H(+) = a long-chain primary fatty alcohol + 2 NADP(+) + CoA</text>
        <dbReference type="Rhea" id="RHEA:52716"/>
        <dbReference type="ChEBI" id="CHEBI:15378"/>
        <dbReference type="ChEBI" id="CHEBI:57287"/>
        <dbReference type="ChEBI" id="CHEBI:57783"/>
        <dbReference type="ChEBI" id="CHEBI:58349"/>
        <dbReference type="ChEBI" id="CHEBI:77396"/>
        <dbReference type="ChEBI" id="CHEBI:83139"/>
        <dbReference type="EC" id="1.2.1.84"/>
    </reaction>
</comment>
<dbReference type="InterPro" id="IPR026055">
    <property type="entry name" value="FAR"/>
</dbReference>
<dbReference type="AlphaFoldDB" id="A0AAV4UED6"/>
<sequence length="319" mass="35625">MQTEMEDEAYSELTPIQKFFFGRSVFITGATGFVGKVLVEKLLRCCPGIGMLYLLMRPKRKRTAEERLDKLFQAELFSKVREVHPHFRRKVRLIDGDLLKDRLGISDEHFEEIKTNVSIVFHSAARVQFNDPIKVAVEHNIIGTKMFLDMCREMSNLEAIQQGNVESAKIYAENAIRKKNEALNYLRMASKIDAVQSKLQSALTMKGVTKNMGSVVKALDKAINSMDLQKVSAVMEQFEQQFEDLDVRTSVVEDALGSATTTSTPLAQVDSLIQQVAEENGLDIMDQLAQAQSVPTGGLSTSTSTADRSHAEEDALTSR</sequence>
<dbReference type="EC" id="1.2.1.84" evidence="1"/>
<dbReference type="InterPro" id="IPR036291">
    <property type="entry name" value="NAD(P)-bd_dom_sf"/>
</dbReference>
<dbReference type="EMBL" id="BPLQ01011163">
    <property type="protein sequence ID" value="GIY56141.1"/>
    <property type="molecule type" value="Genomic_DNA"/>
</dbReference>
<comment type="similarity">
    <text evidence="1">Belongs to the fatty acyl-CoA reductase family.</text>
</comment>
<accession>A0AAV4UED6</accession>
<dbReference type="InterPro" id="IPR013120">
    <property type="entry name" value="FAR_NAD-bd"/>
</dbReference>
<keyword evidence="1" id="KW-0443">Lipid metabolism</keyword>
<dbReference type="Gene3D" id="6.10.140.1230">
    <property type="match status" value="1"/>
</dbReference>
<comment type="function">
    <text evidence="1">Catalyzes the reduction of fatty acyl-CoA to fatty alcohols.</text>
</comment>
<dbReference type="PANTHER" id="PTHR11011">
    <property type="entry name" value="MALE STERILITY PROTEIN 2-RELATED"/>
    <property type="match status" value="1"/>
</dbReference>
<dbReference type="GO" id="GO:0080019">
    <property type="term" value="F:alcohol-forming very long-chain fatty acyl-CoA reductase activity"/>
    <property type="evidence" value="ECO:0007669"/>
    <property type="project" value="InterPro"/>
</dbReference>
<evidence type="ECO:0000259" key="3">
    <source>
        <dbReference type="Pfam" id="PF07993"/>
    </source>
</evidence>
<gene>
    <name evidence="4" type="primary">Chmp1a</name>
    <name evidence="4" type="ORF">CDAR_234011</name>
</gene>
<reference evidence="4 5" key="1">
    <citation type="submission" date="2021-06" db="EMBL/GenBank/DDBJ databases">
        <title>Caerostris darwini draft genome.</title>
        <authorList>
            <person name="Kono N."/>
            <person name="Arakawa K."/>
        </authorList>
    </citation>
    <scope>NUCLEOTIDE SEQUENCE [LARGE SCALE GENOMIC DNA]</scope>
</reference>
<dbReference type="Proteomes" id="UP001054837">
    <property type="component" value="Unassembled WGS sequence"/>
</dbReference>
<dbReference type="GO" id="GO:0005777">
    <property type="term" value="C:peroxisome"/>
    <property type="evidence" value="ECO:0007669"/>
    <property type="project" value="TreeGrafter"/>
</dbReference>
<keyword evidence="1" id="KW-0444">Lipid biosynthesis</keyword>
<dbReference type="Gene3D" id="3.40.50.720">
    <property type="entry name" value="NAD(P)-binding Rossmann-like Domain"/>
    <property type="match status" value="1"/>
</dbReference>
<evidence type="ECO:0000313" key="4">
    <source>
        <dbReference type="EMBL" id="GIY56141.1"/>
    </source>
</evidence>
<feature type="compositionally biased region" description="Polar residues" evidence="2">
    <location>
        <begin position="293"/>
        <end position="306"/>
    </location>
</feature>
<feature type="region of interest" description="Disordered" evidence="2">
    <location>
        <begin position="293"/>
        <end position="319"/>
    </location>
</feature>
<organism evidence="4 5">
    <name type="scientific">Caerostris darwini</name>
    <dbReference type="NCBI Taxonomy" id="1538125"/>
    <lineage>
        <taxon>Eukaryota</taxon>
        <taxon>Metazoa</taxon>
        <taxon>Ecdysozoa</taxon>
        <taxon>Arthropoda</taxon>
        <taxon>Chelicerata</taxon>
        <taxon>Arachnida</taxon>
        <taxon>Araneae</taxon>
        <taxon>Araneomorphae</taxon>
        <taxon>Entelegynae</taxon>
        <taxon>Araneoidea</taxon>
        <taxon>Araneidae</taxon>
        <taxon>Caerostris</taxon>
    </lineage>
</organism>
<name>A0AAV4UED6_9ARAC</name>
<evidence type="ECO:0000256" key="1">
    <source>
        <dbReference type="RuleBase" id="RU363097"/>
    </source>
</evidence>
<protein>
    <recommendedName>
        <fullName evidence="1">Fatty acyl-CoA reductase</fullName>
        <ecNumber evidence="1">1.2.1.84</ecNumber>
    </recommendedName>
</protein>
<dbReference type="GO" id="GO:0035336">
    <property type="term" value="P:long-chain fatty-acyl-CoA metabolic process"/>
    <property type="evidence" value="ECO:0007669"/>
    <property type="project" value="TreeGrafter"/>
</dbReference>
<feature type="domain" description="Thioester reductase (TE)" evidence="3">
    <location>
        <begin position="27"/>
        <end position="160"/>
    </location>
</feature>